<organism evidence="1 2">
    <name type="scientific">Clavelina lepadiformis</name>
    <name type="common">Light-bulb sea squirt</name>
    <name type="synonym">Ascidia lepadiformis</name>
    <dbReference type="NCBI Taxonomy" id="159417"/>
    <lineage>
        <taxon>Eukaryota</taxon>
        <taxon>Metazoa</taxon>
        <taxon>Chordata</taxon>
        <taxon>Tunicata</taxon>
        <taxon>Ascidiacea</taxon>
        <taxon>Aplousobranchia</taxon>
        <taxon>Clavelinidae</taxon>
        <taxon>Clavelina</taxon>
    </lineage>
</organism>
<comment type="caution">
    <text evidence="1">The sequence shown here is derived from an EMBL/GenBank/DDBJ whole genome shotgun (WGS) entry which is preliminary data.</text>
</comment>
<gene>
    <name evidence="1" type="ORF">CVLEPA_LOCUS5110</name>
</gene>
<proteinExistence type="predicted"/>
<dbReference type="Proteomes" id="UP001642483">
    <property type="component" value="Unassembled WGS sequence"/>
</dbReference>
<name>A0ABP0F802_CLALP</name>
<evidence type="ECO:0000313" key="1">
    <source>
        <dbReference type="EMBL" id="CAK8675541.1"/>
    </source>
</evidence>
<accession>A0ABP0F802</accession>
<keyword evidence="2" id="KW-1185">Reference proteome</keyword>
<dbReference type="EMBL" id="CAWYQH010000024">
    <property type="protein sequence ID" value="CAK8675541.1"/>
    <property type="molecule type" value="Genomic_DNA"/>
</dbReference>
<evidence type="ECO:0000313" key="2">
    <source>
        <dbReference type="Proteomes" id="UP001642483"/>
    </source>
</evidence>
<protein>
    <submittedName>
        <fullName evidence="1">Uncharacterized protein</fullName>
    </submittedName>
</protein>
<reference evidence="1 2" key="1">
    <citation type="submission" date="2024-02" db="EMBL/GenBank/DDBJ databases">
        <authorList>
            <person name="Daric V."/>
            <person name="Darras S."/>
        </authorList>
    </citation>
    <scope>NUCLEOTIDE SEQUENCE [LARGE SCALE GENOMIC DNA]</scope>
</reference>
<sequence>MVRYNCGDKHCYHDLARLRGVHYMTWPKDPSVAPVASDQGKHAVYGNNPKFWNWTFDPDTFKKIVQRAVEYVLKNNQYQEAAQEKMKTNMKAEL</sequence>